<reference evidence="3" key="1">
    <citation type="submission" date="2017-05" db="UniProtKB">
        <authorList>
            <consortium name="EnsemblMetazoa"/>
        </authorList>
    </citation>
    <scope>IDENTIFICATION</scope>
</reference>
<feature type="compositionally biased region" description="Low complexity" evidence="1">
    <location>
        <begin position="33"/>
        <end position="42"/>
    </location>
</feature>
<sequence length="332" mass="36703">DGSGVTETSRVRVTRGTSTRGEATRGEAARGTSGVTRGVSRAGVRRGGGVGVTKGGLSGVTTGSCGKKGTRGRSQGKGSISNEDWTWSSTRSSNYGQATLTFSGNLPGPTEAAMAAKSCTDCFVLYFDGFIDELLTQIHQWFRTVMCRNRFQQIPRYVHIADNSKAPSRSDEHYDKLWKVRAFLDNISERSQHLYNQHPHISIDERMIDAKCRLSFIQYMPQKPTKWGLKVWVLAGTTTGTVQINRKYFPYILKPLPREATQPRGTTTFAYYDNVTVVRWPDSKDVYAISTADSEELTTVKCQVDSSKKDMSCPVVISNYNTSMGGVDMADQ</sequence>
<name>A0A1X7TD35_AMPQE</name>
<dbReference type="STRING" id="400682.A0A1X7TD35"/>
<dbReference type="PANTHER" id="PTHR46599:SF3">
    <property type="entry name" value="PIGGYBAC TRANSPOSABLE ELEMENT-DERIVED PROTEIN 4"/>
    <property type="match status" value="1"/>
</dbReference>
<dbReference type="OrthoDB" id="118105at2759"/>
<feature type="region of interest" description="Disordered" evidence="1">
    <location>
        <begin position="1"/>
        <end position="86"/>
    </location>
</feature>
<dbReference type="PANTHER" id="PTHR46599">
    <property type="entry name" value="PIGGYBAC TRANSPOSABLE ELEMENT-DERIVED PROTEIN 4"/>
    <property type="match status" value="1"/>
</dbReference>
<dbReference type="Pfam" id="PF13843">
    <property type="entry name" value="DDE_Tnp_1_7"/>
    <property type="match status" value="1"/>
</dbReference>
<proteinExistence type="predicted"/>
<feature type="compositionally biased region" description="Polar residues" evidence="1">
    <location>
        <begin position="72"/>
        <end position="86"/>
    </location>
</feature>
<protein>
    <recommendedName>
        <fullName evidence="2">PiggyBac transposable element-derived protein domain-containing protein</fullName>
    </recommendedName>
</protein>
<organism evidence="3">
    <name type="scientific">Amphimedon queenslandica</name>
    <name type="common">Sponge</name>
    <dbReference type="NCBI Taxonomy" id="400682"/>
    <lineage>
        <taxon>Eukaryota</taxon>
        <taxon>Metazoa</taxon>
        <taxon>Porifera</taxon>
        <taxon>Demospongiae</taxon>
        <taxon>Heteroscleromorpha</taxon>
        <taxon>Haplosclerida</taxon>
        <taxon>Niphatidae</taxon>
        <taxon>Amphimedon</taxon>
    </lineage>
</organism>
<feature type="compositionally biased region" description="Gly residues" evidence="1">
    <location>
        <begin position="45"/>
        <end position="58"/>
    </location>
</feature>
<dbReference type="InterPro" id="IPR029526">
    <property type="entry name" value="PGBD"/>
</dbReference>
<feature type="domain" description="PiggyBac transposable element-derived protein" evidence="2">
    <location>
        <begin position="140"/>
        <end position="238"/>
    </location>
</feature>
<evidence type="ECO:0000313" key="3">
    <source>
        <dbReference type="EnsemblMetazoa" id="Aqu2.1.12485_001"/>
    </source>
</evidence>
<accession>A0A1X7TD35</accession>
<dbReference type="EnsemblMetazoa" id="Aqu2.1.12485_001">
    <property type="protein sequence ID" value="Aqu2.1.12485_001"/>
    <property type="gene ID" value="Aqu2.1.12485"/>
</dbReference>
<dbReference type="InParanoid" id="A0A1X7TD35"/>
<dbReference type="AlphaFoldDB" id="A0A1X7TD35"/>
<evidence type="ECO:0000256" key="1">
    <source>
        <dbReference type="SAM" id="MobiDB-lite"/>
    </source>
</evidence>
<evidence type="ECO:0000259" key="2">
    <source>
        <dbReference type="Pfam" id="PF13843"/>
    </source>
</evidence>